<dbReference type="SUPFAM" id="SSF51604">
    <property type="entry name" value="Enolase C-terminal domain-like"/>
    <property type="match status" value="1"/>
</dbReference>
<comment type="pathway">
    <text evidence="1 9">Carbohydrate degradation; glycolysis; pyruvate from D-glyceraldehyde 3-phosphate: step 4/5.</text>
</comment>
<dbReference type="InterPro" id="IPR020811">
    <property type="entry name" value="Enolase_N"/>
</dbReference>
<evidence type="ECO:0000256" key="11">
    <source>
        <dbReference type="PIRSR" id="PIRSR001400-2"/>
    </source>
</evidence>
<keyword evidence="9 12" id="KW-0479">Metal-binding</keyword>
<dbReference type="PANTHER" id="PTHR11902:SF1">
    <property type="entry name" value="ENOLASE"/>
    <property type="match status" value="1"/>
</dbReference>
<evidence type="ECO:0000256" key="2">
    <source>
        <dbReference type="ARBA" id="ARBA00009604"/>
    </source>
</evidence>
<dbReference type="PANTHER" id="PTHR11902">
    <property type="entry name" value="ENOLASE"/>
    <property type="match status" value="1"/>
</dbReference>
<evidence type="ECO:0000256" key="1">
    <source>
        <dbReference type="ARBA" id="ARBA00005031"/>
    </source>
</evidence>
<dbReference type="GO" id="GO:0006096">
    <property type="term" value="P:glycolytic process"/>
    <property type="evidence" value="ECO:0007669"/>
    <property type="project" value="UniProtKB-UniRule"/>
</dbReference>
<keyword evidence="8 9" id="KW-0456">Lyase</keyword>
<evidence type="ECO:0000256" key="3">
    <source>
        <dbReference type="ARBA" id="ARBA00012058"/>
    </source>
</evidence>
<dbReference type="SMART" id="SM01192">
    <property type="entry name" value="Enolase_C"/>
    <property type="match status" value="1"/>
</dbReference>
<evidence type="ECO:0000313" key="15">
    <source>
        <dbReference type="EMBL" id="PKL72414.1"/>
    </source>
</evidence>
<keyword evidence="6 9" id="KW-0460">Magnesium</keyword>
<organism evidence="15 16">
    <name type="scientific">Candidatus Kuenenbacteria bacterium HGW-Kuenenbacteria-1</name>
    <dbReference type="NCBI Taxonomy" id="2013812"/>
    <lineage>
        <taxon>Bacteria</taxon>
        <taxon>Candidatus Kueneniibacteriota</taxon>
    </lineage>
</organism>
<evidence type="ECO:0000256" key="5">
    <source>
        <dbReference type="ARBA" id="ARBA00022525"/>
    </source>
</evidence>
<feature type="domain" description="Enolase N-terminal" evidence="14">
    <location>
        <begin position="7"/>
        <end position="137"/>
    </location>
</feature>
<evidence type="ECO:0000256" key="9">
    <source>
        <dbReference type="HAMAP-Rule" id="MF_00318"/>
    </source>
</evidence>
<feature type="binding site" evidence="9">
    <location>
        <position position="171"/>
    </location>
    <ligand>
        <name>(2R)-2-phosphoglycerate</name>
        <dbReference type="ChEBI" id="CHEBI:58289"/>
    </ligand>
</feature>
<dbReference type="CDD" id="cd03313">
    <property type="entry name" value="enolase"/>
    <property type="match status" value="1"/>
</dbReference>
<dbReference type="SMART" id="SM01193">
    <property type="entry name" value="Enolase_N"/>
    <property type="match status" value="1"/>
</dbReference>
<feature type="binding site" evidence="11">
    <location>
        <position position="404"/>
    </location>
    <ligand>
        <name>substrate</name>
    </ligand>
</feature>
<dbReference type="SFLD" id="SFLDS00001">
    <property type="entry name" value="Enolase"/>
    <property type="match status" value="1"/>
</dbReference>
<feature type="binding site" evidence="11">
    <location>
        <position position="172"/>
    </location>
    <ligand>
        <name>substrate</name>
    </ligand>
</feature>
<dbReference type="AlphaFoldDB" id="A0A2N1UNL5"/>
<keyword evidence="7 9" id="KW-0324">Glycolysis</keyword>
<protein>
    <recommendedName>
        <fullName evidence="4 9">Enolase</fullName>
        <ecNumber evidence="3 9">4.2.1.11</ecNumber>
    </recommendedName>
    <alternativeName>
        <fullName evidence="9">2-phospho-D-glycerate hydro-lyase</fullName>
    </alternativeName>
    <alternativeName>
        <fullName evidence="9">2-phosphoglycerate dehydratase</fullName>
    </alternativeName>
</protein>
<feature type="domain" description="Enolase C-terminal TIM barrel" evidence="13">
    <location>
        <begin position="147"/>
        <end position="432"/>
    </location>
</feature>
<evidence type="ECO:0000256" key="12">
    <source>
        <dbReference type="PIRSR" id="PIRSR001400-3"/>
    </source>
</evidence>
<dbReference type="EC" id="4.2.1.11" evidence="3 9"/>
<gene>
    <name evidence="9" type="primary">eno</name>
    <name evidence="15" type="ORF">CVV26_01980</name>
</gene>
<dbReference type="Pfam" id="PF00113">
    <property type="entry name" value="Enolase_C"/>
    <property type="match status" value="1"/>
</dbReference>
<reference evidence="15 16" key="1">
    <citation type="journal article" date="2017" name="ISME J.">
        <title>Potential for microbial H2 and metal transformations associated with novel bacteria and archaea in deep terrestrial subsurface sediments.</title>
        <authorList>
            <person name="Hernsdorf A.W."/>
            <person name="Amano Y."/>
            <person name="Miyakawa K."/>
            <person name="Ise K."/>
            <person name="Suzuki Y."/>
            <person name="Anantharaman K."/>
            <person name="Probst A."/>
            <person name="Burstein D."/>
            <person name="Thomas B.C."/>
            <person name="Banfield J.F."/>
        </authorList>
    </citation>
    <scope>NUCLEOTIDE SEQUENCE [LARGE SCALE GENOMIC DNA]</scope>
    <source>
        <strain evidence="15">HGW-Kuenenbacteria-1</strain>
    </source>
</reference>
<dbReference type="EMBL" id="PGYQ01000006">
    <property type="protein sequence ID" value="PKL72414.1"/>
    <property type="molecule type" value="Genomic_DNA"/>
</dbReference>
<keyword evidence="15" id="KW-0670">Pyruvate</keyword>
<feature type="binding site" evidence="9 12">
    <location>
        <position position="249"/>
    </location>
    <ligand>
        <name>Mg(2+)</name>
        <dbReference type="ChEBI" id="CHEBI:18420"/>
    </ligand>
</feature>
<comment type="subcellular location">
    <subcellularLocation>
        <location evidence="9">Cytoplasm</location>
    </subcellularLocation>
    <subcellularLocation>
        <location evidence="9">Secreted</location>
    </subcellularLocation>
    <subcellularLocation>
        <location evidence="9">Cell surface</location>
    </subcellularLocation>
    <text evidence="9">Fractions of enolase are present in both the cytoplasm and on the cell surface.</text>
</comment>
<feature type="binding site" evidence="9">
    <location>
        <position position="353"/>
    </location>
    <ligand>
        <name>(2R)-2-phosphoglycerate</name>
        <dbReference type="ChEBI" id="CHEBI:58289"/>
    </ligand>
</feature>
<dbReference type="GO" id="GO:0000287">
    <property type="term" value="F:magnesium ion binding"/>
    <property type="evidence" value="ECO:0007669"/>
    <property type="project" value="UniProtKB-UniRule"/>
</dbReference>
<feature type="binding site" evidence="9">
    <location>
        <position position="382"/>
    </location>
    <ligand>
        <name>(2R)-2-phosphoglycerate</name>
        <dbReference type="ChEBI" id="CHEBI:58289"/>
    </ligand>
</feature>
<dbReference type="InterPro" id="IPR020809">
    <property type="entry name" value="Enolase_CS"/>
</dbReference>
<feature type="active site" description="Proton acceptor" evidence="9 10">
    <location>
        <position position="353"/>
    </location>
</feature>
<accession>A0A2N1UNL5</accession>
<dbReference type="SUPFAM" id="SSF54826">
    <property type="entry name" value="Enolase N-terminal domain-like"/>
    <property type="match status" value="1"/>
</dbReference>
<dbReference type="GO" id="GO:0005576">
    <property type="term" value="C:extracellular region"/>
    <property type="evidence" value="ECO:0007669"/>
    <property type="project" value="UniProtKB-SubCell"/>
</dbReference>
<dbReference type="Gene3D" id="3.20.20.120">
    <property type="entry name" value="Enolase-like C-terminal domain"/>
    <property type="match status" value="1"/>
</dbReference>
<feature type="active site" description="Proton donor" evidence="9 10">
    <location>
        <position position="212"/>
    </location>
</feature>
<evidence type="ECO:0000256" key="7">
    <source>
        <dbReference type="ARBA" id="ARBA00023152"/>
    </source>
</evidence>
<comment type="function">
    <text evidence="9">Catalyzes the reversible conversion of 2-phosphoglycerate (2-PG) into phosphoenolpyruvate (PEP). It is essential for the degradation of carbohydrates via glycolysis.</text>
</comment>
<sequence length="434" mass="48731">MNKSSKIKNIYAREILDSRGDPTIETMIELENGISTKASVPSGASTGIYEAMELRDNNSKRYDGKGILNACKNVNTKIAQALKGMDVTQQQKIDQKMIDLDKTENKSNLGANAILSVSLACARLASKSQNIELYKYISSNFQFSTFNFQLPVPMFNILNGGKHADTNLDFQEFMIIPARKEFKEMVRVGAEIFYQLKNVLSKKGYNTNVGNEGGYAPNINSNKEAIELILEAIKKTKYKSDKDIFLGLDVAASEFYNKEKNKYILKADNLILSCEELINLYLDLTKKYPIISIEDPLEQNDWEGWIQINSKFNPPADGQNSKLLIVGDDFFVTNTKRLQKGIEQGCANAILIKLNQIGTLTETINCIKLAQKNNYKVIISHRSGETCDDFIADLAVAVSADYIKAGSLSRGERVCKYNRLMEIENQLKINYLPI</sequence>
<comment type="caution">
    <text evidence="15">The sequence shown here is derived from an EMBL/GenBank/DDBJ whole genome shotgun (WGS) entry which is preliminary data.</text>
</comment>
<dbReference type="SFLD" id="SFLDG00178">
    <property type="entry name" value="enolase"/>
    <property type="match status" value="1"/>
</dbReference>
<keyword evidence="5 9" id="KW-0964">Secreted</keyword>
<dbReference type="SFLD" id="SFLDF00002">
    <property type="entry name" value="enolase"/>
    <property type="match status" value="1"/>
</dbReference>
<name>A0A2N1UNL5_9BACT</name>
<dbReference type="Proteomes" id="UP000233414">
    <property type="component" value="Unassembled WGS sequence"/>
</dbReference>
<evidence type="ECO:0000256" key="10">
    <source>
        <dbReference type="PIRSR" id="PIRSR001400-1"/>
    </source>
</evidence>
<feature type="binding site" evidence="11">
    <location>
        <position position="328"/>
    </location>
    <ligand>
        <name>substrate</name>
    </ligand>
</feature>
<dbReference type="InterPro" id="IPR029017">
    <property type="entry name" value="Enolase-like_N"/>
</dbReference>
<dbReference type="GO" id="GO:0004634">
    <property type="term" value="F:phosphopyruvate hydratase activity"/>
    <property type="evidence" value="ECO:0007669"/>
    <property type="project" value="UniProtKB-UniRule"/>
</dbReference>
<evidence type="ECO:0000259" key="14">
    <source>
        <dbReference type="SMART" id="SM01193"/>
    </source>
</evidence>
<feature type="binding site" evidence="9">
    <location>
        <position position="383"/>
    </location>
    <ligand>
        <name>(2R)-2-phosphoglycerate</name>
        <dbReference type="ChEBI" id="CHEBI:58289"/>
    </ligand>
</feature>
<keyword evidence="9" id="KW-0963">Cytoplasm</keyword>
<dbReference type="InterPro" id="IPR036849">
    <property type="entry name" value="Enolase-like_C_sf"/>
</dbReference>
<dbReference type="GO" id="GO:0009986">
    <property type="term" value="C:cell surface"/>
    <property type="evidence" value="ECO:0007669"/>
    <property type="project" value="UniProtKB-SubCell"/>
</dbReference>
<proteinExistence type="inferred from homology"/>
<feature type="binding site" evidence="11">
    <location>
        <begin position="380"/>
        <end position="383"/>
    </location>
    <ligand>
        <name>substrate</name>
    </ligand>
</feature>
<feature type="binding site" evidence="9">
    <location>
        <position position="404"/>
    </location>
    <ligand>
        <name>(2R)-2-phosphoglycerate</name>
        <dbReference type="ChEBI" id="CHEBI:58289"/>
    </ligand>
</feature>
<dbReference type="InterPro" id="IPR000941">
    <property type="entry name" value="Enolase"/>
</dbReference>
<feature type="binding site" evidence="9 12">
    <location>
        <position position="294"/>
    </location>
    <ligand>
        <name>Mg(2+)</name>
        <dbReference type="ChEBI" id="CHEBI:18420"/>
    </ligand>
</feature>
<dbReference type="UniPathway" id="UPA00109">
    <property type="reaction ID" value="UER00187"/>
</dbReference>
<feature type="binding site" evidence="11">
    <location>
        <position position="163"/>
    </location>
    <ligand>
        <name>substrate</name>
    </ligand>
</feature>
<dbReference type="HAMAP" id="MF_00318">
    <property type="entry name" value="Enolase"/>
    <property type="match status" value="1"/>
</dbReference>
<dbReference type="FunFam" id="3.30.390.10:FF:000001">
    <property type="entry name" value="Enolase"/>
    <property type="match status" value="1"/>
</dbReference>
<comment type="catalytic activity">
    <reaction evidence="9">
        <text>(2R)-2-phosphoglycerate = phosphoenolpyruvate + H2O</text>
        <dbReference type="Rhea" id="RHEA:10164"/>
        <dbReference type="ChEBI" id="CHEBI:15377"/>
        <dbReference type="ChEBI" id="CHEBI:58289"/>
        <dbReference type="ChEBI" id="CHEBI:58702"/>
        <dbReference type="EC" id="4.2.1.11"/>
    </reaction>
</comment>
<comment type="cofactor">
    <cofactor evidence="9">
        <name>Mg(2+)</name>
        <dbReference type="ChEBI" id="CHEBI:18420"/>
    </cofactor>
    <text evidence="9">Binds a second Mg(2+) ion via substrate during catalysis.</text>
</comment>
<dbReference type="Gene3D" id="3.30.390.10">
    <property type="entry name" value="Enolase-like, N-terminal domain"/>
    <property type="match status" value="1"/>
</dbReference>
<dbReference type="Pfam" id="PF03952">
    <property type="entry name" value="Enolase_N"/>
    <property type="match status" value="1"/>
</dbReference>
<dbReference type="InterPro" id="IPR020810">
    <property type="entry name" value="Enolase_C"/>
</dbReference>
<dbReference type="PRINTS" id="PR00148">
    <property type="entry name" value="ENOLASE"/>
</dbReference>
<dbReference type="PROSITE" id="PS00164">
    <property type="entry name" value="ENOLASE"/>
    <property type="match status" value="1"/>
</dbReference>
<evidence type="ECO:0000313" key="16">
    <source>
        <dbReference type="Proteomes" id="UP000233414"/>
    </source>
</evidence>
<evidence type="ECO:0000259" key="13">
    <source>
        <dbReference type="SMART" id="SM01192"/>
    </source>
</evidence>
<evidence type="ECO:0000256" key="6">
    <source>
        <dbReference type="ARBA" id="ARBA00022842"/>
    </source>
</evidence>
<dbReference type="GO" id="GO:0000015">
    <property type="term" value="C:phosphopyruvate hydratase complex"/>
    <property type="evidence" value="ECO:0007669"/>
    <property type="project" value="InterPro"/>
</dbReference>
<feature type="binding site" evidence="11">
    <location>
        <position position="294"/>
    </location>
    <ligand>
        <name>substrate</name>
    </ligand>
</feature>
<evidence type="ECO:0000256" key="8">
    <source>
        <dbReference type="ARBA" id="ARBA00023239"/>
    </source>
</evidence>
<evidence type="ECO:0000256" key="4">
    <source>
        <dbReference type="ARBA" id="ARBA00017068"/>
    </source>
</evidence>
<feature type="binding site" evidence="9 12">
    <location>
        <position position="328"/>
    </location>
    <ligand>
        <name>Mg(2+)</name>
        <dbReference type="ChEBI" id="CHEBI:18420"/>
    </ligand>
</feature>
<dbReference type="NCBIfam" id="TIGR01060">
    <property type="entry name" value="eno"/>
    <property type="match status" value="1"/>
</dbReference>
<comment type="cofactor">
    <cofactor evidence="12">
        <name>Mg(2+)</name>
        <dbReference type="ChEBI" id="CHEBI:18420"/>
    </cofactor>
    <text evidence="12">Mg(2+) is required for catalysis and for stabilizing the dimer.</text>
</comment>
<dbReference type="PIRSF" id="PIRSF001400">
    <property type="entry name" value="Enolase"/>
    <property type="match status" value="1"/>
</dbReference>
<comment type="similarity">
    <text evidence="2 9">Belongs to the enolase family.</text>
</comment>